<evidence type="ECO:0000313" key="1">
    <source>
        <dbReference type="EMBL" id="GAA4131482.1"/>
    </source>
</evidence>
<comment type="caution">
    <text evidence="1">The sequence shown here is derived from an EMBL/GenBank/DDBJ whole genome shotgun (WGS) entry which is preliminary data.</text>
</comment>
<dbReference type="InterPro" id="IPR023393">
    <property type="entry name" value="START-like_dom_sf"/>
</dbReference>
<name>A0ABP7Y6E2_9ACTN</name>
<dbReference type="InterPro" id="IPR019587">
    <property type="entry name" value="Polyketide_cyclase/dehydratase"/>
</dbReference>
<dbReference type="SUPFAM" id="SSF55961">
    <property type="entry name" value="Bet v1-like"/>
    <property type="match status" value="1"/>
</dbReference>
<dbReference type="Pfam" id="PF10604">
    <property type="entry name" value="Polyketide_cyc2"/>
    <property type="match status" value="1"/>
</dbReference>
<dbReference type="Proteomes" id="UP001500266">
    <property type="component" value="Unassembled WGS sequence"/>
</dbReference>
<protein>
    <submittedName>
        <fullName evidence="1">SRPBCC family protein</fullName>
    </submittedName>
</protein>
<sequence>MERTGARYADRPTVEADTWIDAPPERVWTFVSDVELMPSMSAELQSVRWLDGASGPALGARFVGRNSNEFAGEWETTSHIVEFDPPRVFAWAVEDPERPFADWRFTLRPQDGGTRLHQWMRLGPGRSNLAVLIERMPDREQQIVRIRMRQLQESIIATLAHIKRLAEAP</sequence>
<evidence type="ECO:0000313" key="2">
    <source>
        <dbReference type="Proteomes" id="UP001500266"/>
    </source>
</evidence>
<accession>A0ABP7Y6E2</accession>
<dbReference type="CDD" id="cd07812">
    <property type="entry name" value="SRPBCC"/>
    <property type="match status" value="1"/>
</dbReference>
<reference evidence="2" key="1">
    <citation type="journal article" date="2019" name="Int. J. Syst. Evol. Microbiol.">
        <title>The Global Catalogue of Microorganisms (GCM) 10K type strain sequencing project: providing services to taxonomists for standard genome sequencing and annotation.</title>
        <authorList>
            <consortium name="The Broad Institute Genomics Platform"/>
            <consortium name="The Broad Institute Genome Sequencing Center for Infectious Disease"/>
            <person name="Wu L."/>
            <person name="Ma J."/>
        </authorList>
    </citation>
    <scope>NUCLEOTIDE SEQUENCE [LARGE SCALE GENOMIC DNA]</scope>
    <source>
        <strain evidence="2">JCM 17316</strain>
    </source>
</reference>
<dbReference type="EMBL" id="BAABDO010000009">
    <property type="protein sequence ID" value="GAA4131482.1"/>
    <property type="molecule type" value="Genomic_DNA"/>
</dbReference>
<dbReference type="Gene3D" id="3.30.530.20">
    <property type="match status" value="1"/>
</dbReference>
<keyword evidence="2" id="KW-1185">Reference proteome</keyword>
<proteinExistence type="predicted"/>
<gene>
    <name evidence="1" type="ORF">GCM10022416_10220</name>
</gene>
<organism evidence="1 2">
    <name type="scientific">Actinomadura keratinilytica</name>
    <dbReference type="NCBI Taxonomy" id="547461"/>
    <lineage>
        <taxon>Bacteria</taxon>
        <taxon>Bacillati</taxon>
        <taxon>Actinomycetota</taxon>
        <taxon>Actinomycetes</taxon>
        <taxon>Streptosporangiales</taxon>
        <taxon>Thermomonosporaceae</taxon>
        <taxon>Actinomadura</taxon>
    </lineage>
</organism>
<dbReference type="RefSeq" id="WP_345017875.1">
    <property type="nucleotide sequence ID" value="NZ_BAABDO010000009.1"/>
</dbReference>